<dbReference type="NCBIfam" id="TIGR02584">
    <property type="entry name" value="cas_NE0113"/>
    <property type="match status" value="1"/>
</dbReference>
<reference evidence="2" key="1">
    <citation type="journal article" date="2023" name="Int. J. Mol. Sci.">
        <title>Metagenomics Revealed a New Genus 'Candidatus Thiocaldithrix dubininis' gen. nov., sp. nov. and a New Species 'Candidatus Thiothrix putei' sp. nov. in the Family Thiotrichaceae, Some Members of Which Have Traits of Both Na+- and H+-Motive Energetics.</title>
        <authorList>
            <person name="Ravin N.V."/>
            <person name="Muntyan M.S."/>
            <person name="Smolyakov D.D."/>
            <person name="Rudenko T.S."/>
            <person name="Beletsky A.V."/>
            <person name="Mardanov A.V."/>
            <person name="Grabovich M.Y."/>
        </authorList>
    </citation>
    <scope>NUCLEOTIDE SEQUENCE</scope>
    <source>
        <strain evidence="2">GKL-01</strain>
    </source>
</reference>
<organism evidence="2">
    <name type="scientific">Candidatus Thiocaldithrix dubininis</name>
    <dbReference type="NCBI Taxonomy" id="3080823"/>
    <lineage>
        <taxon>Bacteria</taxon>
        <taxon>Pseudomonadati</taxon>
        <taxon>Pseudomonadota</taxon>
        <taxon>Gammaproteobacteria</taxon>
        <taxon>Thiotrichales</taxon>
        <taxon>Thiotrichaceae</taxon>
        <taxon>Candidatus Thiocaldithrix</taxon>
    </lineage>
</organism>
<evidence type="ECO:0000259" key="1">
    <source>
        <dbReference type="Pfam" id="PF09623"/>
    </source>
</evidence>
<dbReference type="EMBL" id="CP124755">
    <property type="protein sequence ID" value="WGZ92206.1"/>
    <property type="molecule type" value="Genomic_DNA"/>
</dbReference>
<evidence type="ECO:0000313" key="2">
    <source>
        <dbReference type="EMBL" id="WGZ92206.1"/>
    </source>
</evidence>
<reference evidence="2" key="2">
    <citation type="submission" date="2023-04" db="EMBL/GenBank/DDBJ databases">
        <authorList>
            <person name="Beletskiy A.V."/>
            <person name="Mardanov A.V."/>
            <person name="Ravin N.V."/>
        </authorList>
    </citation>
    <scope>NUCLEOTIDE SEQUENCE</scope>
    <source>
        <strain evidence="2">GKL-01</strain>
    </source>
</reference>
<dbReference type="AlphaFoldDB" id="A0AA95KH41"/>
<dbReference type="CDD" id="cd09741">
    <property type="entry name" value="Csx1_III-U"/>
    <property type="match status" value="1"/>
</dbReference>
<protein>
    <submittedName>
        <fullName evidence="2">CRISPR-associated ring nuclease Csm6</fullName>
    </submittedName>
</protein>
<dbReference type="Pfam" id="PF09623">
    <property type="entry name" value="Cas_NE0113"/>
    <property type="match status" value="1"/>
</dbReference>
<accession>A0AA95KH41</accession>
<gene>
    <name evidence="2" type="primary">csm6</name>
    <name evidence="2" type="ORF">QJT80_06905</name>
</gene>
<dbReference type="InterPro" id="IPR019092">
    <property type="entry name" value="SSO2081-like_dom"/>
</dbReference>
<dbReference type="InterPro" id="IPR013413">
    <property type="entry name" value="CRISPR-assoc_prot_NE0113"/>
</dbReference>
<dbReference type="KEGG" id="tdu:QJT80_06905"/>
<sequence length="390" mass="44284">MSEPTPLAPHQYPRRILLALAAKSPQIVTETLYALAQLTDPPWLATEVHLITTLYGQDYIKAAFGDDPAHNKFHQLSRDYGFPCPQFASHHIHLIRDAKGQPLNDILNEPDNYATANSITQLVRHFTQDPNTSLHVSLSGGRRTMTYYIGYALSLFGRDQDRLSHVVVDVDYLFNEEFYYPPPKPLWVIRKDESGFDASKVTVYLADIPFVRLRAGLPTDLLQGNASFSDTIHAAQQRFAPLNLTLDYRQATLSCHGIPVKMSPAELSFYAWFTQRQLHQQPSIYWRSTETPSLAEQYQHHYLALHGKRGKYAQIATLLANGMTREWFDERKSKTNKALRQALGDTTAQPYLLHNHGHRPHTTCCLNLEAQAIHLKHPPDNITSLSCMTS</sequence>
<feature type="domain" description="CRISPR system ring nuclease SSO2081-like" evidence="1">
    <location>
        <begin position="24"/>
        <end position="236"/>
    </location>
</feature>
<name>A0AA95KH41_9GAMM</name>
<proteinExistence type="predicted"/>
<dbReference type="Proteomes" id="UP001300672">
    <property type="component" value="Chromosome"/>
</dbReference>